<name>A0A382EAZ7_9ZZZZ</name>
<proteinExistence type="predicted"/>
<dbReference type="AlphaFoldDB" id="A0A382EAZ7"/>
<evidence type="ECO:0000313" key="1">
    <source>
        <dbReference type="EMBL" id="SVB47976.1"/>
    </source>
</evidence>
<dbReference type="EMBL" id="UINC01043645">
    <property type="protein sequence ID" value="SVB47976.1"/>
    <property type="molecule type" value="Genomic_DNA"/>
</dbReference>
<reference evidence="1" key="1">
    <citation type="submission" date="2018-05" db="EMBL/GenBank/DDBJ databases">
        <authorList>
            <person name="Lanie J.A."/>
            <person name="Ng W.-L."/>
            <person name="Kazmierczak K.M."/>
            <person name="Andrzejewski T.M."/>
            <person name="Davidsen T.M."/>
            <person name="Wayne K.J."/>
            <person name="Tettelin H."/>
            <person name="Glass J.I."/>
            <person name="Rusch D."/>
            <person name="Podicherti R."/>
            <person name="Tsui H.-C.T."/>
            <person name="Winkler M.E."/>
        </authorList>
    </citation>
    <scope>NUCLEOTIDE SEQUENCE</scope>
</reference>
<sequence length="36" mass="4265">MDKLAVMRDKLRCEILVRTHERFNTPPTPINTFFCA</sequence>
<accession>A0A382EAZ7</accession>
<protein>
    <submittedName>
        <fullName evidence="1">Uncharacterized protein</fullName>
    </submittedName>
</protein>
<gene>
    <name evidence="1" type="ORF">METZ01_LOCUS200830</name>
</gene>
<organism evidence="1">
    <name type="scientific">marine metagenome</name>
    <dbReference type="NCBI Taxonomy" id="408172"/>
    <lineage>
        <taxon>unclassified sequences</taxon>
        <taxon>metagenomes</taxon>
        <taxon>ecological metagenomes</taxon>
    </lineage>
</organism>